<keyword evidence="2" id="KW-0732">Signal</keyword>
<evidence type="ECO:0000256" key="1">
    <source>
        <dbReference type="SAM" id="MobiDB-lite"/>
    </source>
</evidence>
<protein>
    <submittedName>
        <fullName evidence="3">Uncharacterized protein</fullName>
    </submittedName>
</protein>
<comment type="caution">
    <text evidence="3">The sequence shown here is derived from an EMBL/GenBank/DDBJ whole genome shotgun (WGS) entry which is preliminary data.</text>
</comment>
<feature type="region of interest" description="Disordered" evidence="1">
    <location>
        <begin position="31"/>
        <end position="56"/>
    </location>
</feature>
<feature type="non-terminal residue" evidence="3">
    <location>
        <position position="1"/>
    </location>
</feature>
<evidence type="ECO:0000313" key="4">
    <source>
        <dbReference type="Proteomes" id="UP001519460"/>
    </source>
</evidence>
<name>A0ABD0KV72_9CAEN</name>
<dbReference type="EMBL" id="JACVVK020000121">
    <property type="protein sequence ID" value="KAK7490981.1"/>
    <property type="molecule type" value="Genomic_DNA"/>
</dbReference>
<feature type="signal peptide" evidence="2">
    <location>
        <begin position="1"/>
        <end position="28"/>
    </location>
</feature>
<gene>
    <name evidence="3" type="ORF">BaRGS_00017853</name>
</gene>
<feature type="chain" id="PRO_5044866481" evidence="2">
    <location>
        <begin position="29"/>
        <end position="56"/>
    </location>
</feature>
<proteinExistence type="predicted"/>
<accession>A0ABD0KV72</accession>
<reference evidence="3 4" key="1">
    <citation type="journal article" date="2023" name="Sci. Data">
        <title>Genome assembly of the Korean intertidal mud-creeper Batillaria attramentaria.</title>
        <authorList>
            <person name="Patra A.K."/>
            <person name="Ho P.T."/>
            <person name="Jun S."/>
            <person name="Lee S.J."/>
            <person name="Kim Y."/>
            <person name="Won Y.J."/>
        </authorList>
    </citation>
    <scope>NUCLEOTIDE SEQUENCE [LARGE SCALE GENOMIC DNA]</scope>
    <source>
        <strain evidence="3">Wonlab-2016</strain>
    </source>
</reference>
<keyword evidence="4" id="KW-1185">Reference proteome</keyword>
<organism evidence="3 4">
    <name type="scientific">Batillaria attramentaria</name>
    <dbReference type="NCBI Taxonomy" id="370345"/>
    <lineage>
        <taxon>Eukaryota</taxon>
        <taxon>Metazoa</taxon>
        <taxon>Spiralia</taxon>
        <taxon>Lophotrochozoa</taxon>
        <taxon>Mollusca</taxon>
        <taxon>Gastropoda</taxon>
        <taxon>Caenogastropoda</taxon>
        <taxon>Sorbeoconcha</taxon>
        <taxon>Cerithioidea</taxon>
        <taxon>Batillariidae</taxon>
        <taxon>Batillaria</taxon>
    </lineage>
</organism>
<evidence type="ECO:0000313" key="3">
    <source>
        <dbReference type="EMBL" id="KAK7490981.1"/>
    </source>
</evidence>
<dbReference type="Proteomes" id="UP001519460">
    <property type="component" value="Unassembled WGS sequence"/>
</dbReference>
<feature type="compositionally biased region" description="Polar residues" evidence="1">
    <location>
        <begin position="40"/>
        <end position="50"/>
    </location>
</feature>
<sequence>RAHGLLYVATVTRCVACALLCRWLNTVAIPSQRHDGSFDNPRSTYSSIHSTDAILS</sequence>
<dbReference type="AlphaFoldDB" id="A0ABD0KV72"/>
<evidence type="ECO:0000256" key="2">
    <source>
        <dbReference type="SAM" id="SignalP"/>
    </source>
</evidence>